<dbReference type="OrthoDB" id="2033680at2"/>
<dbReference type="GO" id="GO:0008081">
    <property type="term" value="F:phosphoric diester hydrolase activity"/>
    <property type="evidence" value="ECO:0007669"/>
    <property type="project" value="InterPro"/>
</dbReference>
<evidence type="ECO:0000313" key="3">
    <source>
        <dbReference type="Proteomes" id="UP000461595"/>
    </source>
</evidence>
<dbReference type="SUPFAM" id="SSF51695">
    <property type="entry name" value="PLC-like phosphodiesterases"/>
    <property type="match status" value="1"/>
</dbReference>
<dbReference type="AlphaFoldDB" id="A0A7X3KCC2"/>
<protein>
    <recommendedName>
        <fullName evidence="1">GP-PDE domain-containing protein</fullName>
    </recommendedName>
</protein>
<comment type="caution">
    <text evidence="2">The sequence shown here is derived from an EMBL/GenBank/DDBJ whole genome shotgun (WGS) entry which is preliminary data.</text>
</comment>
<name>A0A7X3KCC2_9STRE</name>
<reference evidence="2 3" key="1">
    <citation type="submission" date="2019-12" db="EMBL/GenBank/DDBJ databases">
        <title>Microbes associate with the intestines of laboratory mice.</title>
        <authorList>
            <person name="Navarre W."/>
            <person name="Wong E."/>
        </authorList>
    </citation>
    <scope>NUCLEOTIDE SEQUENCE [LARGE SCALE GENOMIC DNA]</scope>
    <source>
        <strain evidence="2 3">NM51_B2-22</strain>
    </source>
</reference>
<dbReference type="Proteomes" id="UP000461595">
    <property type="component" value="Unassembled WGS sequence"/>
</dbReference>
<evidence type="ECO:0000313" key="2">
    <source>
        <dbReference type="EMBL" id="MVX58782.1"/>
    </source>
</evidence>
<dbReference type="InterPro" id="IPR017946">
    <property type="entry name" value="PLC-like_Pdiesterase_TIM-brl"/>
</dbReference>
<sequence>MKSRLERDFYPLEAVFEQAGLKEESDQSYTKAGLVPWSVHVHADKIRKNGYHFPYAHREQDWLGRVYLPKESLEASLGQELGHQGTELVLASQSQDVKQVLATTRLIAHAGGTMREAGFLVAYSNSLQALKQNYSLGHRIFEFDLNLTQDGRLAAVHNWEGEAVTSQEWESAKTNDKGNRQAQYISLFWEDILKQMEINPDMIVVTDTKVQSKSRAEVEEQYRILGQAVKELNPALADRILVQLYQPKDYAWVEELGMFKHYILTLYASDLEEEAIAKTLVDKSKILAVTLPQKDKRLTDSLIDQIHAQDRLVFVHTVDGFATLSKTLNRRIDGVYTNNLLAKDLELYQAVLDSQKSFDIEVYRK</sequence>
<dbReference type="InterPro" id="IPR030395">
    <property type="entry name" value="GP_PDE_dom"/>
</dbReference>
<dbReference type="EMBL" id="WSRS01000023">
    <property type="protein sequence ID" value="MVX58782.1"/>
    <property type="molecule type" value="Genomic_DNA"/>
</dbReference>
<dbReference type="GO" id="GO:0006629">
    <property type="term" value="P:lipid metabolic process"/>
    <property type="evidence" value="ECO:0007669"/>
    <property type="project" value="InterPro"/>
</dbReference>
<evidence type="ECO:0000259" key="1">
    <source>
        <dbReference type="Pfam" id="PF03009"/>
    </source>
</evidence>
<accession>A0A7X3KCC2</accession>
<proteinExistence type="predicted"/>
<feature type="domain" description="GP-PDE" evidence="1">
    <location>
        <begin position="124"/>
        <end position="339"/>
    </location>
</feature>
<dbReference type="Pfam" id="PF03009">
    <property type="entry name" value="GDPD"/>
    <property type="match status" value="1"/>
</dbReference>
<gene>
    <name evidence="2" type="ORF">E5983_03865</name>
</gene>
<organism evidence="2 3">
    <name type="scientific">Streptococcus danieliae</name>
    <dbReference type="NCBI Taxonomy" id="747656"/>
    <lineage>
        <taxon>Bacteria</taxon>
        <taxon>Bacillati</taxon>
        <taxon>Bacillota</taxon>
        <taxon>Bacilli</taxon>
        <taxon>Lactobacillales</taxon>
        <taxon>Streptococcaceae</taxon>
        <taxon>Streptococcus</taxon>
    </lineage>
</organism>
<dbReference type="RefSeq" id="WP_160332594.1">
    <property type="nucleotide sequence ID" value="NZ_WSRS01000023.1"/>
</dbReference>
<dbReference type="Gene3D" id="3.20.20.190">
    <property type="entry name" value="Phosphatidylinositol (PI) phosphodiesterase"/>
    <property type="match status" value="1"/>
</dbReference>